<organism evidence="1 2">
    <name type="scientific">Pelagomonas calceolata</name>
    <dbReference type="NCBI Taxonomy" id="35677"/>
    <lineage>
        <taxon>Eukaryota</taxon>
        <taxon>Sar</taxon>
        <taxon>Stramenopiles</taxon>
        <taxon>Ochrophyta</taxon>
        <taxon>Pelagophyceae</taxon>
        <taxon>Pelagomonadales</taxon>
        <taxon>Pelagomonadaceae</taxon>
        <taxon>Pelagomonas</taxon>
    </lineage>
</organism>
<sequence length="505" mass="53948">MALLLLLAATTAKADDCATTPKPQKDQVEAYLRALYPSTQRIENAVAAFEALDYLYADRNILEPPRFLSKQVPPLPYVPEGAYYAAKPAHRKKAKWLAGANANRWRAPVRRQHAARTASKHASTVGGRFGPAPSWTSPLALVKYPFPLSTTAKEPSRAELLAAATTASVDLSSGYVEVEQFGGPRWTRSGCPPVCGTWANIWRGTGVFLKLDRPVVAPTRLAAVVELVTRIARVENGAAILEAFAARSSMLAKRVKEFRAGGASVGEAVAAAAAAAGTGRGCRCFKEASALNGTARPLLRLAAVGGKTAAFLARVREARPVDWCANVCGNGQYYDRQRAPMMALDGMLATLSCVLGTNAVVLTRSPNDNGLVHQELVDYDLPESLGGWPAPPLGKLNALARCAAPFSNLPNDADALLLEHWRSTNKWALGDVARKKFGPCDLANPGGGDDAWTSGRGRDRCRVAQGDSIGSDRACFVTCRNHISAAHANVSLTQVLRPDLELCVD</sequence>
<dbReference type="Proteomes" id="UP000789595">
    <property type="component" value="Unassembled WGS sequence"/>
</dbReference>
<reference evidence="1" key="1">
    <citation type="submission" date="2021-11" db="EMBL/GenBank/DDBJ databases">
        <authorList>
            <consortium name="Genoscope - CEA"/>
            <person name="William W."/>
        </authorList>
    </citation>
    <scope>NUCLEOTIDE SEQUENCE</scope>
</reference>
<accession>A0A8J2SGQ3</accession>
<gene>
    <name evidence="1" type="ORF">PECAL_2P29860</name>
</gene>
<proteinExistence type="predicted"/>
<comment type="caution">
    <text evidence="1">The sequence shown here is derived from an EMBL/GenBank/DDBJ whole genome shotgun (WGS) entry which is preliminary data.</text>
</comment>
<evidence type="ECO:0000313" key="2">
    <source>
        <dbReference type="Proteomes" id="UP000789595"/>
    </source>
</evidence>
<name>A0A8J2SGQ3_9STRA</name>
<evidence type="ECO:0000313" key="1">
    <source>
        <dbReference type="EMBL" id="CAH0369843.1"/>
    </source>
</evidence>
<dbReference type="EMBL" id="CAKKNE010000002">
    <property type="protein sequence ID" value="CAH0369843.1"/>
    <property type="molecule type" value="Genomic_DNA"/>
</dbReference>
<protein>
    <submittedName>
        <fullName evidence="1">Uncharacterized protein</fullName>
    </submittedName>
</protein>
<keyword evidence="2" id="KW-1185">Reference proteome</keyword>
<dbReference type="OrthoDB" id="10615565at2759"/>
<dbReference type="AlphaFoldDB" id="A0A8J2SGQ3"/>